<proteinExistence type="predicted"/>
<dbReference type="Proteomes" id="UP000250078">
    <property type="component" value="Unassembled WGS sequence"/>
</dbReference>
<gene>
    <name evidence="1" type="ORF">K441DRAFT_709552</name>
</gene>
<reference evidence="1 2" key="1">
    <citation type="journal article" date="2016" name="Nat. Commun.">
        <title>Ectomycorrhizal ecology is imprinted in the genome of the dominant symbiotic fungus Cenococcum geophilum.</title>
        <authorList>
            <consortium name="DOE Joint Genome Institute"/>
            <person name="Peter M."/>
            <person name="Kohler A."/>
            <person name="Ohm R.A."/>
            <person name="Kuo A."/>
            <person name="Krutzmann J."/>
            <person name="Morin E."/>
            <person name="Arend M."/>
            <person name="Barry K.W."/>
            <person name="Binder M."/>
            <person name="Choi C."/>
            <person name="Clum A."/>
            <person name="Copeland A."/>
            <person name="Grisel N."/>
            <person name="Haridas S."/>
            <person name="Kipfer T."/>
            <person name="LaButti K."/>
            <person name="Lindquist E."/>
            <person name="Lipzen A."/>
            <person name="Maire R."/>
            <person name="Meier B."/>
            <person name="Mihaltcheva S."/>
            <person name="Molinier V."/>
            <person name="Murat C."/>
            <person name="Poggeler S."/>
            <person name="Quandt C.A."/>
            <person name="Sperisen C."/>
            <person name="Tritt A."/>
            <person name="Tisserant E."/>
            <person name="Crous P.W."/>
            <person name="Henrissat B."/>
            <person name="Nehls U."/>
            <person name="Egli S."/>
            <person name="Spatafora J.W."/>
            <person name="Grigoriev I.V."/>
            <person name="Martin F.M."/>
        </authorList>
    </citation>
    <scope>NUCLEOTIDE SEQUENCE [LARGE SCALE GENOMIC DNA]</scope>
    <source>
        <strain evidence="1 2">1.58</strain>
    </source>
</reference>
<name>A0ACC8ELK1_9PEZI</name>
<evidence type="ECO:0000313" key="1">
    <source>
        <dbReference type="EMBL" id="OCK87090.1"/>
    </source>
</evidence>
<protein>
    <submittedName>
        <fullName evidence="1">Amino acid transporter</fullName>
    </submittedName>
</protein>
<organism evidence="1 2">
    <name type="scientific">Cenococcum geophilum 1.58</name>
    <dbReference type="NCBI Taxonomy" id="794803"/>
    <lineage>
        <taxon>Eukaryota</taxon>
        <taxon>Fungi</taxon>
        <taxon>Dikarya</taxon>
        <taxon>Ascomycota</taxon>
        <taxon>Pezizomycotina</taxon>
        <taxon>Dothideomycetes</taxon>
        <taxon>Pleosporomycetidae</taxon>
        <taxon>Gloniales</taxon>
        <taxon>Gloniaceae</taxon>
        <taxon>Cenococcum</taxon>
    </lineage>
</organism>
<evidence type="ECO:0000313" key="2">
    <source>
        <dbReference type="Proteomes" id="UP000250078"/>
    </source>
</evidence>
<dbReference type="EMBL" id="KV748270">
    <property type="protein sequence ID" value="OCK87090.1"/>
    <property type="molecule type" value="Genomic_DNA"/>
</dbReference>
<accession>A0ACC8ELK1</accession>
<keyword evidence="2" id="KW-1185">Reference proteome</keyword>
<sequence>MADINDKTATEVAVTTSLKQPGVEEVQDPAVSKKYGTQYDRRDMNRMGRRQQLRRNFRFLSIFGYAVILGSTWEFALVVAGISTFNGGPAGAIWLFFITCIGMFFVTLSMAEMASMAPTSGGQYHWVSEFAPRKYQKFISYIVGWLCVLGWQSGMATTAFATAQQFEALIALNVPSYKIMGWHGTLFSIAITLFAIIFNTILIRKLPLFEGIILILHVFGFIAFMTVLWVMSPRADVHTTWTDFQDNAGWGNLGLATLVGILGPTVTLVGGDSACHLSEELRDAAWVLPRSMIVTAVVNYSLGFIMTVTIMTTLGDLNADLATNTNQVYVQVLLNATQSRVGTSILTAVMAILLLFCAVNNVTTSSRQLFAFSRDKGLPFSKWLSTVPDGWDIPVNAVMTTLLFTTLLSLIIIGSPIAFNVITSLTQVGLISSYIIAITCMAVRRFSSRPLLPSRFNLGKAGLFVNCAALTFLFVAYVFLFFPAAPHPTPAAMNWSCLIYAVVLMISLLYYFFEGRHTYEGPVEYVRKDV</sequence>